<protein>
    <submittedName>
        <fullName evidence="2">ATPase</fullName>
    </submittedName>
</protein>
<reference evidence="2 3" key="1">
    <citation type="submission" date="2023-07" db="EMBL/GenBank/DDBJ databases">
        <title>Genomic Encyclopedia of Type Strains, Phase IV (KMG-IV): sequencing the most valuable type-strain genomes for metagenomic binning, comparative biology and taxonomic classification.</title>
        <authorList>
            <person name="Goeker M."/>
        </authorList>
    </citation>
    <scope>NUCLEOTIDE SEQUENCE [LARGE SCALE GENOMIC DNA]</scope>
    <source>
        <strain evidence="2 3">B1-1</strain>
    </source>
</reference>
<dbReference type="InterPro" id="IPR014555">
    <property type="entry name" value="RecF-like"/>
</dbReference>
<organism evidence="2 3">
    <name type="scientific">Kaistia geumhonensis</name>
    <dbReference type="NCBI Taxonomy" id="410839"/>
    <lineage>
        <taxon>Bacteria</taxon>
        <taxon>Pseudomonadati</taxon>
        <taxon>Pseudomonadota</taxon>
        <taxon>Alphaproteobacteria</taxon>
        <taxon>Hyphomicrobiales</taxon>
        <taxon>Kaistiaceae</taxon>
        <taxon>Kaistia</taxon>
    </lineage>
</organism>
<evidence type="ECO:0000313" key="3">
    <source>
        <dbReference type="Proteomes" id="UP001223743"/>
    </source>
</evidence>
<feature type="domain" description="ATPase AAA-type core" evidence="1">
    <location>
        <begin position="26"/>
        <end position="336"/>
    </location>
</feature>
<evidence type="ECO:0000259" key="1">
    <source>
        <dbReference type="Pfam" id="PF13304"/>
    </source>
</evidence>
<dbReference type="PANTHER" id="PTHR32182:SF25">
    <property type="entry name" value="SLR1056 PROTEIN"/>
    <property type="match status" value="1"/>
</dbReference>
<name>A0ABU0M0N7_9HYPH</name>
<dbReference type="RefSeq" id="WP_266282260.1">
    <property type="nucleotide sequence ID" value="NZ_JAPKNF010000001.1"/>
</dbReference>
<evidence type="ECO:0000313" key="2">
    <source>
        <dbReference type="EMBL" id="MDQ0514423.1"/>
    </source>
</evidence>
<dbReference type="EMBL" id="JAUSWJ010000001">
    <property type="protein sequence ID" value="MDQ0514423.1"/>
    <property type="molecule type" value="Genomic_DNA"/>
</dbReference>
<dbReference type="SUPFAM" id="SSF52540">
    <property type="entry name" value="P-loop containing nucleoside triphosphate hydrolases"/>
    <property type="match status" value="1"/>
</dbReference>
<proteinExistence type="predicted"/>
<dbReference type="PANTHER" id="PTHR32182">
    <property type="entry name" value="DNA REPLICATION AND REPAIR PROTEIN RECF"/>
    <property type="match status" value="1"/>
</dbReference>
<sequence length="374" mass="40966">MALPLRAIEIENYRSIRKLHLPVERLTVLVGRNGVGKSNLYRALELLQRAAAGTITRALVEEGGIESAFWAGKRRDGDLARIRLRAIFDELDYAIEIGTPAPIDEAALTAAEPMAKAEELRSLLGRKPVTLMKRGGPSAWLRDEDGSRQSYSEALIPSETALAAFRDQGRFLELELVRRALTDWRFYHDFRTDRASALRVPALAITTPTLASDGSDLAAALATVRIIRGEAPDIEAAIEDAFPGARLSFEFGRGQVALGLRLADLPRTLAVHELSDGTLAYLALVAALTSYRLPGFIALNEPEASLHPELIRPLARLIARAAERTQVWVVTHSEPLAAALAEEGGVRPRTVIKEEGATWIRGLRRVGTFDDDES</sequence>
<dbReference type="InterPro" id="IPR003959">
    <property type="entry name" value="ATPase_AAA_core"/>
</dbReference>
<keyword evidence="3" id="KW-1185">Reference proteome</keyword>
<dbReference type="Gene3D" id="3.40.50.300">
    <property type="entry name" value="P-loop containing nucleotide triphosphate hydrolases"/>
    <property type="match status" value="2"/>
</dbReference>
<dbReference type="PIRSF" id="PIRSF029347">
    <property type="entry name" value="RecF"/>
    <property type="match status" value="1"/>
</dbReference>
<dbReference type="Proteomes" id="UP001223743">
    <property type="component" value="Unassembled WGS sequence"/>
</dbReference>
<accession>A0ABU0M0N7</accession>
<comment type="caution">
    <text evidence="2">The sequence shown here is derived from an EMBL/GenBank/DDBJ whole genome shotgun (WGS) entry which is preliminary data.</text>
</comment>
<dbReference type="Pfam" id="PF13304">
    <property type="entry name" value="AAA_21"/>
    <property type="match status" value="1"/>
</dbReference>
<gene>
    <name evidence="2" type="ORF">QO015_000036</name>
</gene>
<dbReference type="InterPro" id="IPR027417">
    <property type="entry name" value="P-loop_NTPase"/>
</dbReference>